<evidence type="ECO:0000313" key="2">
    <source>
        <dbReference type="EMBL" id="AAI42546.1"/>
    </source>
</evidence>
<dbReference type="EMBL" id="BC142545">
    <property type="protein sequence ID" value="AAI42546.1"/>
    <property type="molecule type" value="mRNA"/>
</dbReference>
<feature type="compositionally biased region" description="Polar residues" evidence="1">
    <location>
        <begin position="8"/>
        <end position="45"/>
    </location>
</feature>
<dbReference type="Pfam" id="PF00836">
    <property type="entry name" value="Stathmin"/>
    <property type="match status" value="1"/>
</dbReference>
<organism evidence="2">
    <name type="scientific">Xenopus laevis</name>
    <name type="common">African clawed frog</name>
    <dbReference type="NCBI Taxonomy" id="8355"/>
    <lineage>
        <taxon>Eukaryota</taxon>
        <taxon>Metazoa</taxon>
        <taxon>Chordata</taxon>
        <taxon>Craniata</taxon>
        <taxon>Vertebrata</taxon>
        <taxon>Euteleostomi</taxon>
        <taxon>Amphibia</taxon>
        <taxon>Batrachia</taxon>
        <taxon>Anura</taxon>
        <taxon>Pipoidea</taxon>
        <taxon>Pipidae</taxon>
        <taxon>Xenopodinae</taxon>
        <taxon>Xenopus</taxon>
        <taxon>Xenopus</taxon>
    </lineage>
</organism>
<evidence type="ECO:0000256" key="1">
    <source>
        <dbReference type="SAM" id="MobiDB-lite"/>
    </source>
</evidence>
<sequence>LSMGCKNSRIQVVQPTEGRNSGWDSKSKVQPGSQDDIKGNNNNSHSARDGSAFSKGTMDSGLGIEDEASGALPGTVTEKLSSPRGKLNNDLPLLNSALGTPRERQTSSDILEELMNQGIIQSQTKVVKNGEAFDVLMDTPGKPLRRPPAKLEKLQTIKKKNKNITKEDIETKMKAVEERRKTKEEELKKRLRSERPMTALQSISELRGRGTLTPDERQEDDSTVPCETLAVDASENETTMEPAKNGMADEEGDEIDALESDNTYNNSTDDIDDTGNNSF</sequence>
<gene>
    <name evidence="2" type="primary">LOC100137623</name>
</gene>
<feature type="non-terminal residue" evidence="2">
    <location>
        <position position="1"/>
    </location>
</feature>
<dbReference type="SUPFAM" id="SSF101494">
    <property type="entry name" value="Stathmin"/>
    <property type="match status" value="1"/>
</dbReference>
<feature type="region of interest" description="Disordered" evidence="1">
    <location>
        <begin position="1"/>
        <end position="106"/>
    </location>
</feature>
<feature type="compositionally biased region" description="Basic and acidic residues" evidence="1">
    <location>
        <begin position="178"/>
        <end position="188"/>
    </location>
</feature>
<dbReference type="GO" id="GO:0031110">
    <property type="term" value="P:regulation of microtubule polymerization or depolymerization"/>
    <property type="evidence" value="ECO:0007669"/>
    <property type="project" value="InterPro"/>
</dbReference>
<feature type="region of interest" description="Disordered" evidence="1">
    <location>
        <begin position="178"/>
        <end position="279"/>
    </location>
</feature>
<protein>
    <submittedName>
        <fullName evidence="2">LOC100137623 protein</fullName>
    </submittedName>
</protein>
<dbReference type="InterPro" id="IPR000956">
    <property type="entry name" value="Stathmin_fam"/>
</dbReference>
<proteinExistence type="evidence at transcript level"/>
<feature type="compositionally biased region" description="Polar residues" evidence="1">
    <location>
        <begin position="260"/>
        <end position="279"/>
    </location>
</feature>
<dbReference type="PANTHER" id="PTHR10104:SF20">
    <property type="entry name" value="STATHMIN DOMAIN-CONTAINING PROTEIN 1"/>
    <property type="match status" value="1"/>
</dbReference>
<dbReference type="AlphaFoldDB" id="A5PKM7"/>
<feature type="compositionally biased region" description="Acidic residues" evidence="1">
    <location>
        <begin position="248"/>
        <end position="259"/>
    </location>
</feature>
<reference evidence="2" key="1">
    <citation type="submission" date="2007-06" db="EMBL/GenBank/DDBJ databases">
        <authorList>
            <consortium name="NIH - Xenopus Gene Collection (XGC) project"/>
        </authorList>
    </citation>
    <scope>NUCLEOTIDE SEQUENCE [LARGE SCALE MRNA]</scope>
    <source>
        <tissue evidence="2">Embryo</tissue>
    </source>
</reference>
<dbReference type="PROSITE" id="PS51663">
    <property type="entry name" value="STATHMIN_3"/>
    <property type="match status" value="1"/>
</dbReference>
<dbReference type="InterPro" id="IPR036002">
    <property type="entry name" value="Stathmin_sf"/>
</dbReference>
<dbReference type="PANTHER" id="PTHR10104">
    <property type="entry name" value="STATHMIN"/>
    <property type="match status" value="1"/>
</dbReference>
<name>A5PKM7_XENLA</name>
<accession>A5PKM7</accession>